<feature type="domain" description="C-type lectin" evidence="9">
    <location>
        <begin position="35"/>
        <end position="157"/>
    </location>
</feature>
<dbReference type="SUPFAM" id="SSF56436">
    <property type="entry name" value="C-type lectin-like"/>
    <property type="match status" value="1"/>
</dbReference>
<evidence type="ECO:0000256" key="1">
    <source>
        <dbReference type="ARBA" id="ARBA00004613"/>
    </source>
</evidence>
<evidence type="ECO:0000313" key="10">
    <source>
        <dbReference type="EMBL" id="JAG68949.1"/>
    </source>
</evidence>
<proteinExistence type="inferred from homology"/>
<reference evidence="10" key="1">
    <citation type="journal article" date="2014" name="BMC Genomics">
        <title>RNA-seq and high-definition mass spectrometry reveal the complex and divergent venoms of two rear-fanged colubrid snakes.</title>
        <authorList>
            <person name="McGivern J.J."/>
            <person name="Wray K.P."/>
            <person name="Margres M.J."/>
            <person name="Couch M.E."/>
            <person name="Mackessy S.P."/>
            <person name="Rokyta D.R."/>
        </authorList>
    </citation>
    <scope>NUCLEOTIDE SEQUENCE</scope>
    <source>
        <tissue evidence="10">Venom gland</tissue>
    </source>
</reference>
<dbReference type="GO" id="GO:0005576">
    <property type="term" value="C:extracellular region"/>
    <property type="evidence" value="ECO:0007669"/>
    <property type="project" value="UniProtKB-SubCell"/>
</dbReference>
<dbReference type="GO" id="GO:0030246">
    <property type="term" value="F:carbohydrate binding"/>
    <property type="evidence" value="ECO:0007669"/>
    <property type="project" value="UniProtKB-KW"/>
</dbReference>
<dbReference type="GO" id="GO:0046872">
    <property type="term" value="F:metal ion binding"/>
    <property type="evidence" value="ECO:0007669"/>
    <property type="project" value="UniProtKB-KW"/>
</dbReference>
<evidence type="ECO:0000256" key="3">
    <source>
        <dbReference type="ARBA" id="ARBA00022525"/>
    </source>
</evidence>
<dbReference type="InterPro" id="IPR016187">
    <property type="entry name" value="CTDL_fold"/>
</dbReference>
<evidence type="ECO:0000259" key="9">
    <source>
        <dbReference type="PROSITE" id="PS50041"/>
    </source>
</evidence>
<dbReference type="InterPro" id="IPR001304">
    <property type="entry name" value="C-type_lectin-like"/>
</dbReference>
<feature type="signal peptide" evidence="8">
    <location>
        <begin position="1"/>
        <end position="25"/>
    </location>
</feature>
<dbReference type="Pfam" id="PF00059">
    <property type="entry name" value="Lectin_C"/>
    <property type="match status" value="1"/>
</dbReference>
<keyword evidence="5 10" id="KW-0430">Lectin</keyword>
<evidence type="ECO:0000256" key="4">
    <source>
        <dbReference type="ARBA" id="ARBA00022723"/>
    </source>
</evidence>
<organism evidence="10">
    <name type="scientific">Philothamnus irregularis</name>
    <name type="common">brown tree snake</name>
    <dbReference type="NCBI Taxonomy" id="1899461"/>
    <lineage>
        <taxon>Eukaryota</taxon>
        <taxon>Metazoa</taxon>
        <taxon>Chordata</taxon>
        <taxon>Craniata</taxon>
        <taxon>Vertebrata</taxon>
        <taxon>Euteleostomi</taxon>
        <taxon>Lepidosauria</taxon>
        <taxon>Squamata</taxon>
        <taxon>Bifurcata</taxon>
        <taxon>Unidentata</taxon>
        <taxon>Episquamata</taxon>
        <taxon>Toxicofera</taxon>
        <taxon>Serpentes</taxon>
        <taxon>Colubroidea</taxon>
        <taxon>Colubridae</taxon>
        <taxon>Colubrinae</taxon>
        <taxon>Philothamnus</taxon>
    </lineage>
</organism>
<evidence type="ECO:0000256" key="5">
    <source>
        <dbReference type="ARBA" id="ARBA00022734"/>
    </source>
</evidence>
<comment type="subcellular location">
    <subcellularLocation>
        <location evidence="1">Secreted</location>
    </subcellularLocation>
</comment>
<dbReference type="Gene3D" id="3.10.100.10">
    <property type="entry name" value="Mannose-Binding Protein A, subunit A"/>
    <property type="match status" value="1"/>
</dbReference>
<evidence type="ECO:0000256" key="8">
    <source>
        <dbReference type="SAM" id="SignalP"/>
    </source>
</evidence>
<comment type="similarity">
    <text evidence="2">Belongs to the true venom lectin family.</text>
</comment>
<dbReference type="InterPro" id="IPR016186">
    <property type="entry name" value="C-type_lectin-like/link_sf"/>
</dbReference>
<sequence>MGLSMYIGLCCLGILITNPFLGAKAASCPREWLQKQGNCYGYFDQRLSWDDAELECQSHGPGCHLASILSFQESSLVSAYVKEKQGSSAHVWMGLRDITGKRRWRWADESTYNYKAWVAHQPDNFKQIEHCVELTNYSGFKLWNDNVCGNLNAYICKYQL</sequence>
<dbReference type="FunFam" id="3.10.100.10:FF:000015">
    <property type="entry name" value="C-type lectin Cal"/>
    <property type="match status" value="1"/>
</dbReference>
<dbReference type="PRINTS" id="PR01504">
    <property type="entry name" value="PNCREATITSAP"/>
</dbReference>
<evidence type="ECO:0000256" key="2">
    <source>
        <dbReference type="ARBA" id="ARBA00006250"/>
    </source>
</evidence>
<dbReference type="AlphaFoldDB" id="A0A0B8RS02"/>
<evidence type="ECO:0000313" key="11">
    <source>
        <dbReference type="EMBL" id="JAS04586.1"/>
    </source>
</evidence>
<dbReference type="EMBL" id="GDBA01000075">
    <property type="protein sequence ID" value="JAS04586.1"/>
    <property type="molecule type" value="Transcribed_RNA"/>
</dbReference>
<dbReference type="SMART" id="SM00034">
    <property type="entry name" value="CLECT"/>
    <property type="match status" value="1"/>
</dbReference>
<dbReference type="InterPro" id="IPR018378">
    <property type="entry name" value="C-type_lectin_CS"/>
</dbReference>
<accession>A0A0B8RS02</accession>
<dbReference type="EMBL" id="GBSH01000075">
    <property type="protein sequence ID" value="JAG68949.1"/>
    <property type="molecule type" value="Transcribed_RNA"/>
</dbReference>
<keyword evidence="3" id="KW-0964">Secreted</keyword>
<evidence type="ECO:0000256" key="6">
    <source>
        <dbReference type="ARBA" id="ARBA00022837"/>
    </source>
</evidence>
<dbReference type="PANTHER" id="PTHR22803">
    <property type="entry name" value="MANNOSE, PHOSPHOLIPASE, LECTIN RECEPTOR RELATED"/>
    <property type="match status" value="1"/>
</dbReference>
<dbReference type="InterPro" id="IPR050111">
    <property type="entry name" value="C-type_lectin/snaclec_domain"/>
</dbReference>
<keyword evidence="7" id="KW-1015">Disulfide bond</keyword>
<name>A0A0B8RS02_9SAUR</name>
<keyword evidence="6" id="KW-0106">Calcium</keyword>
<evidence type="ECO:0000256" key="7">
    <source>
        <dbReference type="ARBA" id="ARBA00023157"/>
    </source>
</evidence>
<feature type="chain" id="PRO_5010612406" evidence="8">
    <location>
        <begin position="26"/>
        <end position="160"/>
    </location>
</feature>
<keyword evidence="8" id="KW-0732">Signal</keyword>
<keyword evidence="4" id="KW-0479">Metal-binding</keyword>
<dbReference type="PROSITE" id="PS50041">
    <property type="entry name" value="C_TYPE_LECTIN_2"/>
    <property type="match status" value="1"/>
</dbReference>
<dbReference type="PROSITE" id="PS00615">
    <property type="entry name" value="C_TYPE_LECTIN_1"/>
    <property type="match status" value="1"/>
</dbReference>
<reference evidence="11" key="2">
    <citation type="journal article" date="2015" name="G3 (Bethesda)">
        <title>Post-transcriptional mechanisms contribute little to phenotypic variation in snake venoms.</title>
        <authorList>
            <person name="Rokyta D.R."/>
            <person name="Margres M.J."/>
            <person name="Calvin K."/>
        </authorList>
    </citation>
    <scope>NUCLEOTIDE SEQUENCE</scope>
    <source>
        <tissue evidence="11">Venom gland</tissue>
    </source>
</reference>
<protein>
    <submittedName>
        <fullName evidence="10">C-type lectin 7</fullName>
    </submittedName>
</protein>